<comment type="caution">
    <text evidence="2">The sequence shown here is derived from an EMBL/GenBank/DDBJ whole genome shotgun (WGS) entry which is preliminary data.</text>
</comment>
<evidence type="ECO:0000256" key="1">
    <source>
        <dbReference type="SAM" id="Coils"/>
    </source>
</evidence>
<evidence type="ECO:0000313" key="2">
    <source>
        <dbReference type="EMBL" id="KAL3277434.1"/>
    </source>
</evidence>
<gene>
    <name evidence="2" type="ORF">HHI36_012782</name>
</gene>
<organism evidence="2 3">
    <name type="scientific">Cryptolaemus montrouzieri</name>
    <dbReference type="NCBI Taxonomy" id="559131"/>
    <lineage>
        <taxon>Eukaryota</taxon>
        <taxon>Metazoa</taxon>
        <taxon>Ecdysozoa</taxon>
        <taxon>Arthropoda</taxon>
        <taxon>Hexapoda</taxon>
        <taxon>Insecta</taxon>
        <taxon>Pterygota</taxon>
        <taxon>Neoptera</taxon>
        <taxon>Endopterygota</taxon>
        <taxon>Coleoptera</taxon>
        <taxon>Polyphaga</taxon>
        <taxon>Cucujiformia</taxon>
        <taxon>Coccinelloidea</taxon>
        <taxon>Coccinellidae</taxon>
        <taxon>Scymninae</taxon>
        <taxon>Scymnini</taxon>
        <taxon>Cryptolaemus</taxon>
    </lineage>
</organism>
<keyword evidence="1" id="KW-0175">Coiled coil</keyword>
<evidence type="ECO:0000313" key="3">
    <source>
        <dbReference type="Proteomes" id="UP001516400"/>
    </source>
</evidence>
<protein>
    <submittedName>
        <fullName evidence="2">Uncharacterized protein</fullName>
    </submittedName>
</protein>
<dbReference type="Proteomes" id="UP001516400">
    <property type="component" value="Unassembled WGS sequence"/>
</dbReference>
<proteinExistence type="predicted"/>
<feature type="coiled-coil region" evidence="1">
    <location>
        <begin position="81"/>
        <end position="108"/>
    </location>
</feature>
<keyword evidence="3" id="KW-1185">Reference proteome</keyword>
<accession>A0ABD2NFT3</accession>
<reference evidence="2 3" key="1">
    <citation type="journal article" date="2021" name="BMC Biol.">
        <title>Horizontally acquired antibacterial genes associated with adaptive radiation of ladybird beetles.</title>
        <authorList>
            <person name="Li H.S."/>
            <person name="Tang X.F."/>
            <person name="Huang Y.H."/>
            <person name="Xu Z.Y."/>
            <person name="Chen M.L."/>
            <person name="Du X.Y."/>
            <person name="Qiu B.Y."/>
            <person name="Chen P.T."/>
            <person name="Zhang W."/>
            <person name="Slipinski A."/>
            <person name="Escalona H.E."/>
            <person name="Waterhouse R.M."/>
            <person name="Zwick A."/>
            <person name="Pang H."/>
        </authorList>
    </citation>
    <scope>NUCLEOTIDE SEQUENCE [LARGE SCALE GENOMIC DNA]</scope>
    <source>
        <strain evidence="2">SYSU2018</strain>
    </source>
</reference>
<dbReference type="EMBL" id="JABFTP020000103">
    <property type="protein sequence ID" value="KAL3277434.1"/>
    <property type="molecule type" value="Genomic_DNA"/>
</dbReference>
<name>A0ABD2NFT3_9CUCU</name>
<dbReference type="AlphaFoldDB" id="A0ABD2NFT3"/>
<sequence>MTQKLQVDYDLSEKNDILYYRDLNEKITNTFIENLNKVNWDNINDSEVQVVYEVFHRIIMKRFSDTFPLKKNNKVRKVKIKVAENSDLEQLKNRVEAAETNHRVNKDEISRDIHRMLRKQYKTTIDSEIRRTHLEKIKSSTNIQKTTWRVINANIKERKFKDMECTVDEFNKFFNVSLLLTPTVADTQKCMKYVRNIHSAMDSCS</sequence>